<comment type="caution">
    <text evidence="1">The sequence shown here is derived from an EMBL/GenBank/DDBJ whole genome shotgun (WGS) entry which is preliminary data.</text>
</comment>
<evidence type="ECO:0000313" key="1">
    <source>
        <dbReference type="EMBL" id="MEY8013934.1"/>
    </source>
</evidence>
<dbReference type="Proteomes" id="UP001564760">
    <property type="component" value="Unassembled WGS sequence"/>
</dbReference>
<sequence>MTNRQHTARAVGAAIGQRAAMADLRPDLDVFRKQALAPPERDGLCVGEVIQNLNAWIGDMAPSVRNTDAPRGVPYAVVGATAATHEGTGSGETWHYGSGFRTLMSCLRNDLTSPTSGFTQDFARALFPVLKLVTSISEGAAS</sequence>
<organism evidence="1 2">
    <name type="scientific">Mycobacterium servetii</name>
    <dbReference type="NCBI Taxonomy" id="3237418"/>
    <lineage>
        <taxon>Bacteria</taxon>
        <taxon>Bacillati</taxon>
        <taxon>Actinomycetota</taxon>
        <taxon>Actinomycetes</taxon>
        <taxon>Mycobacteriales</taxon>
        <taxon>Mycobacteriaceae</taxon>
        <taxon>Mycobacterium</taxon>
    </lineage>
</organism>
<name>A0ABV4BUG1_9MYCO</name>
<protein>
    <submittedName>
        <fullName evidence="1">Uncharacterized protein</fullName>
    </submittedName>
</protein>
<dbReference type="RefSeq" id="WP_369736592.1">
    <property type="nucleotide sequence ID" value="NZ_JBGEDP010000001.1"/>
</dbReference>
<gene>
    <name evidence="1" type="ORF">AB8998_02110</name>
</gene>
<dbReference type="EMBL" id="JBGEDP010000001">
    <property type="protein sequence ID" value="MEY8013934.1"/>
    <property type="molecule type" value="Genomic_DNA"/>
</dbReference>
<proteinExistence type="predicted"/>
<accession>A0ABV4BUG1</accession>
<keyword evidence="2" id="KW-1185">Reference proteome</keyword>
<reference evidence="1 2" key="1">
    <citation type="submission" date="2024-08" db="EMBL/GenBank/DDBJ databases">
        <title>Mycobacterium servetensis sp. nov., a novel rapid-growing mycobacterial species recovered from a human patient in Zaragoza, Spain.</title>
        <authorList>
            <person name="Tristancho-Baro A.I."/>
            <person name="Buenestado-Serrano S."/>
            <person name="Garcia De Viedma D."/>
            <person name="Milagro-Beamonte A."/>
            <person name="Burillo N."/>
            <person name="Sanz S."/>
            <person name="Lopez-Calleja A.I."/>
            <person name="Penas-Utrilla D."/>
            <person name="Guardingo M."/>
            <person name="Garcia M.J."/>
            <person name="Vinuelas-Bayon J."/>
        </authorList>
    </citation>
    <scope>NUCLEOTIDE SEQUENCE [LARGE SCALE GENOMIC DNA]</scope>
    <source>
        <strain evidence="2">HUMS_12744610</strain>
    </source>
</reference>
<evidence type="ECO:0000313" key="2">
    <source>
        <dbReference type="Proteomes" id="UP001564760"/>
    </source>
</evidence>